<evidence type="ECO:0008006" key="2">
    <source>
        <dbReference type="Google" id="ProtNLM"/>
    </source>
</evidence>
<evidence type="ECO:0000313" key="1">
    <source>
        <dbReference type="EMBL" id="QHS96428.1"/>
    </source>
</evidence>
<organism evidence="1">
    <name type="scientific">viral metagenome</name>
    <dbReference type="NCBI Taxonomy" id="1070528"/>
    <lineage>
        <taxon>unclassified sequences</taxon>
        <taxon>metagenomes</taxon>
        <taxon>organismal metagenomes</taxon>
    </lineage>
</organism>
<dbReference type="EMBL" id="MN739271">
    <property type="protein sequence ID" value="QHS96428.1"/>
    <property type="molecule type" value="Genomic_DNA"/>
</dbReference>
<name>A0A6C0BYH9_9ZZZZ</name>
<protein>
    <recommendedName>
        <fullName evidence="2">Sugar O-methyltransferase</fullName>
    </recommendedName>
</protein>
<dbReference type="AlphaFoldDB" id="A0A6C0BYH9"/>
<reference evidence="1" key="1">
    <citation type="journal article" date="2020" name="Nature">
        <title>Giant virus diversity and host interactions through global metagenomics.</title>
        <authorList>
            <person name="Schulz F."/>
            <person name="Roux S."/>
            <person name="Paez-Espino D."/>
            <person name="Jungbluth S."/>
            <person name="Walsh D.A."/>
            <person name="Denef V.J."/>
            <person name="McMahon K.D."/>
            <person name="Konstantinidis K.T."/>
            <person name="Eloe-Fadrosh E.A."/>
            <person name="Kyrpides N.C."/>
            <person name="Woyke T."/>
        </authorList>
    </citation>
    <scope>NUCLEOTIDE SEQUENCE</scope>
    <source>
        <strain evidence="1">GVMAG-M-3300020166-18</strain>
    </source>
</reference>
<proteinExistence type="predicted"/>
<sequence length="262" mass="30467">MEDNRYDIFENYCKSLRVLDNFKKNQNIISIIENVSRDYGFKYLDNIKIYEKNMQLNWNTIKTLNDIGSPHALSYYLNSSSITSLSPTTLRYVQFSLDMLTHMKNKKCQDVSVYEVGGGYGFQAVLLTEMAKLFDIKVNKYTIIDLPGISNMQNLFIKESSKRLNHNFTDSITTFNPSDIDSITVPENAFFVSNYAVGELKKEWQNFYVDKLISKCAHGFICWNFSVGNQKIHEYFDTIEKEVVEENPQTNCHPVKSYNVMF</sequence>
<accession>A0A6C0BYH9</accession>